<evidence type="ECO:0000313" key="2">
    <source>
        <dbReference type="EMBL" id="MCI50850.1"/>
    </source>
</evidence>
<feature type="region of interest" description="Disordered" evidence="1">
    <location>
        <begin position="1"/>
        <end position="28"/>
    </location>
</feature>
<evidence type="ECO:0000256" key="1">
    <source>
        <dbReference type="SAM" id="MobiDB-lite"/>
    </source>
</evidence>
<dbReference type="Proteomes" id="UP000265520">
    <property type="component" value="Unassembled WGS sequence"/>
</dbReference>
<reference evidence="2 3" key="1">
    <citation type="journal article" date="2018" name="Front. Plant Sci.">
        <title>Red Clover (Trifolium pratense) and Zigzag Clover (T. medium) - A Picture of Genomic Similarities and Differences.</title>
        <authorList>
            <person name="Dluhosova J."/>
            <person name="Istvanek J."/>
            <person name="Nedelnik J."/>
            <person name="Repkova J."/>
        </authorList>
    </citation>
    <scope>NUCLEOTIDE SEQUENCE [LARGE SCALE GENOMIC DNA]</scope>
    <source>
        <strain evidence="3">cv. 10/8</strain>
        <tissue evidence="2">Leaf</tissue>
    </source>
</reference>
<proteinExistence type="predicted"/>
<sequence>MPPLPAPTPSFEIGENPNPKPNPVNSGFPAGMSFIAMPSIPALGPYSTWQQQQYSAWQPWDWIPPPWVMPLCLYPTSQWTRPTGPPKQPGVIRQHP</sequence>
<organism evidence="2 3">
    <name type="scientific">Trifolium medium</name>
    <dbReference type="NCBI Taxonomy" id="97028"/>
    <lineage>
        <taxon>Eukaryota</taxon>
        <taxon>Viridiplantae</taxon>
        <taxon>Streptophyta</taxon>
        <taxon>Embryophyta</taxon>
        <taxon>Tracheophyta</taxon>
        <taxon>Spermatophyta</taxon>
        <taxon>Magnoliopsida</taxon>
        <taxon>eudicotyledons</taxon>
        <taxon>Gunneridae</taxon>
        <taxon>Pentapetalae</taxon>
        <taxon>rosids</taxon>
        <taxon>fabids</taxon>
        <taxon>Fabales</taxon>
        <taxon>Fabaceae</taxon>
        <taxon>Papilionoideae</taxon>
        <taxon>50 kb inversion clade</taxon>
        <taxon>NPAAA clade</taxon>
        <taxon>Hologalegina</taxon>
        <taxon>IRL clade</taxon>
        <taxon>Trifolieae</taxon>
        <taxon>Trifolium</taxon>
    </lineage>
</organism>
<comment type="caution">
    <text evidence="2">The sequence shown here is derived from an EMBL/GenBank/DDBJ whole genome shotgun (WGS) entry which is preliminary data.</text>
</comment>
<keyword evidence="3" id="KW-1185">Reference proteome</keyword>
<dbReference type="AlphaFoldDB" id="A0A392SSE9"/>
<evidence type="ECO:0000313" key="3">
    <source>
        <dbReference type="Proteomes" id="UP000265520"/>
    </source>
</evidence>
<accession>A0A392SSE9</accession>
<protein>
    <submittedName>
        <fullName evidence="2">Uncharacterized protein</fullName>
    </submittedName>
</protein>
<name>A0A392SSE9_9FABA</name>
<feature type="non-terminal residue" evidence="2">
    <location>
        <position position="96"/>
    </location>
</feature>
<dbReference type="EMBL" id="LXQA010422984">
    <property type="protein sequence ID" value="MCI50850.1"/>
    <property type="molecule type" value="Genomic_DNA"/>
</dbReference>